<comment type="caution">
    <text evidence="2">The sequence shown here is derived from an EMBL/GenBank/DDBJ whole genome shotgun (WGS) entry which is preliminary data.</text>
</comment>
<feature type="region of interest" description="Disordered" evidence="1">
    <location>
        <begin position="73"/>
        <end position="100"/>
    </location>
</feature>
<keyword evidence="3" id="KW-1185">Reference proteome</keyword>
<organism evidence="2 3">
    <name type="scientific">Forsythia ovata</name>
    <dbReference type="NCBI Taxonomy" id="205694"/>
    <lineage>
        <taxon>Eukaryota</taxon>
        <taxon>Viridiplantae</taxon>
        <taxon>Streptophyta</taxon>
        <taxon>Embryophyta</taxon>
        <taxon>Tracheophyta</taxon>
        <taxon>Spermatophyta</taxon>
        <taxon>Magnoliopsida</taxon>
        <taxon>eudicotyledons</taxon>
        <taxon>Gunneridae</taxon>
        <taxon>Pentapetalae</taxon>
        <taxon>asterids</taxon>
        <taxon>lamiids</taxon>
        <taxon>Lamiales</taxon>
        <taxon>Oleaceae</taxon>
        <taxon>Forsythieae</taxon>
        <taxon>Forsythia</taxon>
    </lineage>
</organism>
<dbReference type="AlphaFoldDB" id="A0ABD1S374"/>
<dbReference type="Proteomes" id="UP001604277">
    <property type="component" value="Unassembled WGS sequence"/>
</dbReference>
<evidence type="ECO:0000313" key="3">
    <source>
        <dbReference type="Proteomes" id="UP001604277"/>
    </source>
</evidence>
<reference evidence="3" key="1">
    <citation type="submission" date="2024-07" db="EMBL/GenBank/DDBJ databases">
        <title>Two chromosome-level genome assemblies of Korean endemic species Abeliophyllum distichum and Forsythia ovata (Oleaceae).</title>
        <authorList>
            <person name="Jang H."/>
        </authorList>
    </citation>
    <scope>NUCLEOTIDE SEQUENCE [LARGE SCALE GENOMIC DNA]</scope>
</reference>
<sequence>MKKRKKKNLVAPAATIAEEIFNAAAPLSSEVGVSTLGASPAAGPKVSGGLDLLVVGVGELASLLGAGGDEGLSIGDSAGGDESEGGEVEVVEDFGANDLG</sequence>
<proteinExistence type="predicted"/>
<gene>
    <name evidence="2" type="ORF">Fot_38932</name>
</gene>
<dbReference type="EMBL" id="JBFOLJ010000011">
    <property type="protein sequence ID" value="KAL2495175.1"/>
    <property type="molecule type" value="Genomic_DNA"/>
</dbReference>
<protein>
    <submittedName>
        <fullName evidence="2">Uncharacterized protein</fullName>
    </submittedName>
</protein>
<feature type="compositionally biased region" description="Acidic residues" evidence="1">
    <location>
        <begin position="79"/>
        <end position="92"/>
    </location>
</feature>
<accession>A0ABD1S374</accession>
<name>A0ABD1S374_9LAMI</name>
<evidence type="ECO:0000313" key="2">
    <source>
        <dbReference type="EMBL" id="KAL2495175.1"/>
    </source>
</evidence>
<evidence type="ECO:0000256" key="1">
    <source>
        <dbReference type="SAM" id="MobiDB-lite"/>
    </source>
</evidence>